<dbReference type="EMBL" id="CP144918">
    <property type="protein sequence ID" value="WWA46714.1"/>
    <property type="molecule type" value="Genomic_DNA"/>
</dbReference>
<feature type="transmembrane region" description="Helical" evidence="1">
    <location>
        <begin position="19"/>
        <end position="37"/>
    </location>
</feature>
<dbReference type="Pfam" id="PF09601">
    <property type="entry name" value="DUF2459"/>
    <property type="match status" value="1"/>
</dbReference>
<proteinExistence type="predicted"/>
<name>A0ABZ2D3J0_9SPHN</name>
<keyword evidence="1" id="KW-0812">Transmembrane</keyword>
<evidence type="ECO:0000256" key="1">
    <source>
        <dbReference type="SAM" id="Phobius"/>
    </source>
</evidence>
<evidence type="ECO:0000313" key="2">
    <source>
        <dbReference type="EMBL" id="WWA46714.1"/>
    </source>
</evidence>
<organism evidence="2 3">
    <name type="scientific">Pelagerythrobacter marensis</name>
    <dbReference type="NCBI Taxonomy" id="543877"/>
    <lineage>
        <taxon>Bacteria</taxon>
        <taxon>Pseudomonadati</taxon>
        <taxon>Pseudomonadota</taxon>
        <taxon>Alphaproteobacteria</taxon>
        <taxon>Sphingomonadales</taxon>
        <taxon>Erythrobacteraceae</taxon>
        <taxon>Pelagerythrobacter</taxon>
    </lineage>
</organism>
<keyword evidence="1" id="KW-0472">Membrane</keyword>
<gene>
    <name evidence="2" type="ORF">V5F89_10560</name>
</gene>
<sequence>MAAQAPAILKRLARWAGRAFAWLALAIGLFMLAAWVGSSIPRNADWREPARGIDIMVEANGIHTAIVMPLVSAQKDWRRDFPAGDLPAGAAKRPYTHVSVSWGEREVFLHTPTWADLSPATAVGAIVGGDGLLHVAHYVRPAPGENARVLRLRPEEYARLVRRIETQVLPPERREVYRGYADWDVFYDAPGTYHLGNTCNQWTSDTLAAAGVRTGWWTPFAGGVMKWVE</sequence>
<accession>A0ABZ2D3J0</accession>
<reference evidence="2 3" key="1">
    <citation type="submission" date="2024-02" db="EMBL/GenBank/DDBJ databases">
        <title>The whole genome sequence of five bacterial samples isolated from Abu Dhabi Sabkha-shore region.</title>
        <authorList>
            <person name="Sudalaimuthuasari N."/>
            <person name="Sarfraz B."/>
            <person name="Tuyisabe J.D."/>
            <person name="Mugisha Ntwali L.D.M."/>
            <person name="Ali A.I.A.A."/>
            <person name="Almansoori S.Z.A."/>
            <person name="Alajami H.S.A."/>
            <person name="Almeqbaali A.A.S."/>
            <person name="Kundu B."/>
            <person name="Saeed E.E."/>
            <person name="Sukumarinath V."/>
            <person name="Mishra A.K."/>
            <person name="Hazzouri K.M."/>
            <person name="Almaskari R."/>
            <person name="Sharma A.K."/>
            <person name="Amiri K.M.A."/>
        </authorList>
    </citation>
    <scope>NUCLEOTIDE SEQUENCE [LARGE SCALE GENOMIC DNA]</scope>
    <source>
        <strain evidence="3">kcgeb_sd</strain>
    </source>
</reference>
<dbReference type="Proteomes" id="UP001335183">
    <property type="component" value="Chromosome"/>
</dbReference>
<dbReference type="InterPro" id="IPR011727">
    <property type="entry name" value="CHP02117"/>
</dbReference>
<keyword evidence="3" id="KW-1185">Reference proteome</keyword>
<dbReference type="RefSeq" id="WP_338445611.1">
    <property type="nucleotide sequence ID" value="NZ_CP144918.1"/>
</dbReference>
<keyword evidence="1" id="KW-1133">Transmembrane helix</keyword>
<evidence type="ECO:0000313" key="3">
    <source>
        <dbReference type="Proteomes" id="UP001335183"/>
    </source>
</evidence>
<protein>
    <submittedName>
        <fullName evidence="2">DUF2459 domain-containing protein</fullName>
    </submittedName>
</protein>